<comment type="subcellular location">
    <subcellularLocation>
        <location evidence="4">Cytoplasm</location>
    </subcellularLocation>
    <subcellularLocation>
        <location evidence="3">Nucleus</location>
    </subcellularLocation>
</comment>
<evidence type="ECO:0000259" key="25">
    <source>
        <dbReference type="Pfam" id="PF03372"/>
    </source>
</evidence>
<dbReference type="InterPro" id="IPR005135">
    <property type="entry name" value="Endo/exonuclease/phosphatase"/>
</dbReference>
<dbReference type="Gene3D" id="3.80.10.10">
    <property type="entry name" value="Ribonuclease Inhibitor"/>
    <property type="match status" value="1"/>
</dbReference>
<sequence length="659" mass="74995">MFNQNDRTFGGGQGHHRYGMQHTHLQNLGGVHQHQNFPHGSHARGQNSAHRYTSSGTPLSLAHQYDRHAHEEPSGSHIEELDESGNEQWKEHIKAYREYMQSGTPHYHAKTFARRPPPDIVKVNAADEDNEDPDDRSRAAIAKPKERSAWAGLDLSGQGLRLLSSALFRFEFLEELHLDHNKLVRIPPEIGRLKNLIHLDISNNLLVELPGEIGLLSNLQELLLFDNSLEHLPVEIGYLFRLRILGIRGNPIDHDVGPEIKEAGTENLIKYYRNRITPPPHPDRDWIGFFETSDQSQETFTALSYNILCQRAGTSAHHGCVPDKALSWDYRRDLILRELENFESDFICLQEFDAITHEDFRQRLRELGYASYYSQRTRSRYLNGEQARLVDGCGTFWKTDKYISLASETLRFGELGLNDQSVKKSADYINRVWQKDHIALVNLLENRVTGTRLILVNAYIFWNPKFKDVKLIQVAVLLREITQLAEQWADLPPVRDKRSRPSDVPDAPDAPDQEFAPSSKYTNSTDIPLVICGDFNSEPTSAVYDLVARGSLPAHHDDLDGRDYGPFSTAGMSHPLTLKSAYGAVGELPFTNYTPDYQGVLDYIWYSSNTVRVKGLLGEVDREYLRKVPGFPDWNFPSDHLPLVAEFAVTPRRKGAGKM</sequence>
<evidence type="ECO:0000256" key="13">
    <source>
        <dbReference type="ARBA" id="ARBA00022839"/>
    </source>
</evidence>
<reference evidence="28" key="3">
    <citation type="submission" date="2025-04" db="UniProtKB">
        <authorList>
            <consortium name="RefSeq"/>
        </authorList>
    </citation>
    <scope>IDENTIFICATION</scope>
    <source>
        <strain evidence="28">CBS 781.70</strain>
    </source>
</reference>
<evidence type="ECO:0000256" key="9">
    <source>
        <dbReference type="ARBA" id="ARBA00022722"/>
    </source>
</evidence>
<reference evidence="28" key="2">
    <citation type="submission" date="2020-04" db="EMBL/GenBank/DDBJ databases">
        <authorList>
            <consortium name="NCBI Genome Project"/>
        </authorList>
    </citation>
    <scope>NUCLEOTIDE SEQUENCE</scope>
    <source>
        <strain evidence="28">CBS 781.70</strain>
    </source>
</reference>
<dbReference type="PANTHER" id="PTHR12121">
    <property type="entry name" value="CARBON CATABOLITE REPRESSOR PROTEIN 4"/>
    <property type="match status" value="1"/>
</dbReference>
<evidence type="ECO:0000256" key="7">
    <source>
        <dbReference type="ARBA" id="ARBA00022490"/>
    </source>
</evidence>
<keyword evidence="7" id="KW-0963">Cytoplasm</keyword>
<evidence type="ECO:0000256" key="24">
    <source>
        <dbReference type="SAM" id="MobiDB-lite"/>
    </source>
</evidence>
<evidence type="ECO:0000256" key="4">
    <source>
        <dbReference type="ARBA" id="ARBA00004496"/>
    </source>
</evidence>
<dbReference type="GeneID" id="54418215"/>
<accession>A0A6G1FY73</accession>
<comment type="cofactor">
    <cofactor evidence="2">
        <name>Mg(2+)</name>
        <dbReference type="ChEBI" id="CHEBI:18420"/>
    </cofactor>
</comment>
<evidence type="ECO:0000256" key="22">
    <source>
        <dbReference type="ARBA" id="ARBA00033317"/>
    </source>
</evidence>
<dbReference type="RefSeq" id="XP_033532257.1">
    <property type="nucleotide sequence ID" value="XM_033677645.1"/>
</dbReference>
<feature type="region of interest" description="Disordered" evidence="24">
    <location>
        <begin position="492"/>
        <end position="521"/>
    </location>
</feature>
<keyword evidence="27" id="KW-1185">Reference proteome</keyword>
<evidence type="ECO:0000256" key="5">
    <source>
        <dbReference type="ARBA" id="ARBA00010774"/>
    </source>
</evidence>
<feature type="region of interest" description="Disordered" evidence="24">
    <location>
        <begin position="31"/>
        <end position="85"/>
    </location>
</feature>
<evidence type="ECO:0000256" key="15">
    <source>
        <dbReference type="ARBA" id="ARBA00022884"/>
    </source>
</evidence>
<feature type="compositionally biased region" description="Basic and acidic residues" evidence="24">
    <location>
        <begin position="493"/>
        <end position="503"/>
    </location>
</feature>
<dbReference type="GO" id="GO:0005634">
    <property type="term" value="C:nucleus"/>
    <property type="evidence" value="ECO:0007669"/>
    <property type="project" value="UniProtKB-SubCell"/>
</dbReference>
<dbReference type="GO" id="GO:0005737">
    <property type="term" value="C:cytoplasm"/>
    <property type="evidence" value="ECO:0007669"/>
    <property type="project" value="UniProtKB-SubCell"/>
</dbReference>
<keyword evidence="10" id="KW-0479">Metal-binding</keyword>
<evidence type="ECO:0000256" key="12">
    <source>
        <dbReference type="ARBA" id="ARBA00022801"/>
    </source>
</evidence>
<dbReference type="SUPFAM" id="SSF52058">
    <property type="entry name" value="L domain-like"/>
    <property type="match status" value="1"/>
</dbReference>
<proteinExistence type="inferred from homology"/>
<evidence type="ECO:0000256" key="18">
    <source>
        <dbReference type="ARBA" id="ARBA00023242"/>
    </source>
</evidence>
<evidence type="ECO:0000256" key="19">
    <source>
        <dbReference type="ARBA" id="ARBA00023475"/>
    </source>
</evidence>
<keyword evidence="14" id="KW-0460">Magnesium</keyword>
<dbReference type="GO" id="GO:0046872">
    <property type="term" value="F:metal ion binding"/>
    <property type="evidence" value="ECO:0007669"/>
    <property type="project" value="UniProtKB-KW"/>
</dbReference>
<dbReference type="InterPro" id="IPR050410">
    <property type="entry name" value="CCR4/nocturin_mRNA_transcr"/>
</dbReference>
<name>A0A6G1FY73_9PEZI</name>
<keyword evidence="8" id="KW-0433">Leucine-rich repeat</keyword>
<comment type="similarity">
    <text evidence="5">Belongs to the CCR4/nocturin family.</text>
</comment>
<keyword evidence="18" id="KW-0539">Nucleus</keyword>
<keyword evidence="11" id="KW-0677">Repeat</keyword>
<dbReference type="InterPro" id="IPR036691">
    <property type="entry name" value="Endo/exonu/phosph_ase_sf"/>
</dbReference>
<protein>
    <recommendedName>
        <fullName evidence="19">CCR4-Not complex 3'-5'-exoribonuclease subunit Ccr4</fullName>
        <ecNumber evidence="6">3.1.13.4</ecNumber>
    </recommendedName>
    <alternativeName>
        <fullName evidence="20">Carbon catabolite repressor protein 4</fullName>
    </alternativeName>
    <alternativeName>
        <fullName evidence="21">Cytoplasmic deadenylase</fullName>
    </alternativeName>
    <alternativeName>
        <fullName evidence="22">Glucose-repressible alcohol dehydrogenase transcriptional effector</fullName>
    </alternativeName>
</protein>
<dbReference type="Gene3D" id="3.60.10.10">
    <property type="entry name" value="Endonuclease/exonuclease/phosphatase"/>
    <property type="match status" value="1"/>
</dbReference>
<dbReference type="PANTHER" id="PTHR12121:SF100">
    <property type="entry name" value="POLY(A)-SPECIFIC RIBONUCLEASE"/>
    <property type="match status" value="1"/>
</dbReference>
<keyword evidence="16" id="KW-0805">Transcription regulation</keyword>
<dbReference type="GO" id="GO:0004535">
    <property type="term" value="F:poly(A)-specific ribonuclease activity"/>
    <property type="evidence" value="ECO:0007669"/>
    <property type="project" value="UniProtKB-EC"/>
</dbReference>
<comment type="function">
    <text evidence="23">Acts as a catalytic component of the CCR4-NOT core complex, which in the nucleus seems to be a general transcription factor, and in the cytoplasm the major mRNA deadenylase involved in mRNA turnover. Ccr4 has 3'-5' RNase activity with a strong preference for polyadenylated substrates and also low exonuclease activity towards single-stranded DNA.</text>
</comment>
<comment type="catalytic activity">
    <reaction evidence="1">
        <text>Exonucleolytic cleavage of poly(A) to 5'-AMP.</text>
        <dbReference type="EC" id="3.1.13.4"/>
    </reaction>
</comment>
<evidence type="ECO:0000256" key="10">
    <source>
        <dbReference type="ARBA" id="ARBA00022723"/>
    </source>
</evidence>
<dbReference type="AlphaFoldDB" id="A0A6G1FY73"/>
<keyword evidence="15" id="KW-0694">RNA-binding</keyword>
<dbReference type="InterPro" id="IPR001611">
    <property type="entry name" value="Leu-rich_rpt"/>
</dbReference>
<keyword evidence="13" id="KW-0269">Exonuclease</keyword>
<dbReference type="SUPFAM" id="SSF56219">
    <property type="entry name" value="DNase I-like"/>
    <property type="match status" value="1"/>
</dbReference>
<dbReference type="InterPro" id="IPR003591">
    <property type="entry name" value="Leu-rich_rpt_typical-subtyp"/>
</dbReference>
<keyword evidence="17" id="KW-0804">Transcription</keyword>
<evidence type="ECO:0000313" key="27">
    <source>
        <dbReference type="Proteomes" id="UP000504638"/>
    </source>
</evidence>
<organism evidence="26">
    <name type="scientific">Eremomyces bilateralis CBS 781.70</name>
    <dbReference type="NCBI Taxonomy" id="1392243"/>
    <lineage>
        <taxon>Eukaryota</taxon>
        <taxon>Fungi</taxon>
        <taxon>Dikarya</taxon>
        <taxon>Ascomycota</taxon>
        <taxon>Pezizomycotina</taxon>
        <taxon>Dothideomycetes</taxon>
        <taxon>Dothideomycetes incertae sedis</taxon>
        <taxon>Eremomycetales</taxon>
        <taxon>Eremomycetaceae</taxon>
        <taxon>Eremomyces</taxon>
    </lineage>
</organism>
<dbReference type="GO" id="GO:0003723">
    <property type="term" value="F:RNA binding"/>
    <property type="evidence" value="ECO:0007669"/>
    <property type="project" value="UniProtKB-KW"/>
</dbReference>
<dbReference type="EMBL" id="ML975165">
    <property type="protein sequence ID" value="KAF1810626.1"/>
    <property type="molecule type" value="Genomic_DNA"/>
</dbReference>
<evidence type="ECO:0000256" key="23">
    <source>
        <dbReference type="ARBA" id="ARBA00045495"/>
    </source>
</evidence>
<feature type="domain" description="Endonuclease/exonuclease/phosphatase" evidence="25">
    <location>
        <begin position="303"/>
        <end position="640"/>
    </location>
</feature>
<dbReference type="InterPro" id="IPR032675">
    <property type="entry name" value="LRR_dom_sf"/>
</dbReference>
<gene>
    <name evidence="26 28" type="ORF">P152DRAFT_439582</name>
</gene>
<feature type="compositionally biased region" description="Polar residues" evidence="24">
    <location>
        <begin position="33"/>
        <end position="58"/>
    </location>
</feature>
<evidence type="ECO:0000256" key="8">
    <source>
        <dbReference type="ARBA" id="ARBA00022614"/>
    </source>
</evidence>
<evidence type="ECO:0000313" key="28">
    <source>
        <dbReference type="RefSeq" id="XP_033532257.1"/>
    </source>
</evidence>
<evidence type="ECO:0000256" key="17">
    <source>
        <dbReference type="ARBA" id="ARBA00023163"/>
    </source>
</evidence>
<evidence type="ECO:0000256" key="14">
    <source>
        <dbReference type="ARBA" id="ARBA00022842"/>
    </source>
</evidence>
<dbReference type="EC" id="3.1.13.4" evidence="6"/>
<dbReference type="Proteomes" id="UP000504638">
    <property type="component" value="Unplaced"/>
</dbReference>
<dbReference type="Pfam" id="PF03372">
    <property type="entry name" value="Exo_endo_phos"/>
    <property type="match status" value="1"/>
</dbReference>
<reference evidence="26 28" key="1">
    <citation type="submission" date="2020-01" db="EMBL/GenBank/DDBJ databases">
        <authorList>
            <consortium name="DOE Joint Genome Institute"/>
            <person name="Haridas S."/>
            <person name="Albert R."/>
            <person name="Binder M."/>
            <person name="Bloem J."/>
            <person name="Labutti K."/>
            <person name="Salamov A."/>
            <person name="Andreopoulos B."/>
            <person name="Baker S.E."/>
            <person name="Barry K."/>
            <person name="Bills G."/>
            <person name="Bluhm B.H."/>
            <person name="Cannon C."/>
            <person name="Castanera R."/>
            <person name="Culley D.E."/>
            <person name="Daum C."/>
            <person name="Ezra D."/>
            <person name="Gonzalez J.B."/>
            <person name="Henrissat B."/>
            <person name="Kuo A."/>
            <person name="Liang C."/>
            <person name="Lipzen A."/>
            <person name="Lutzoni F."/>
            <person name="Magnuson J."/>
            <person name="Mondo S."/>
            <person name="Nolan M."/>
            <person name="Ohm R."/>
            <person name="Pangilinan J."/>
            <person name="Park H.-J."/>
            <person name="Ramirez L."/>
            <person name="Alfaro M."/>
            <person name="Sun H."/>
            <person name="Tritt A."/>
            <person name="Yoshinaga Y."/>
            <person name="Zwiers L.-H."/>
            <person name="Turgeon B.G."/>
            <person name="Goodwin S.B."/>
            <person name="Spatafora J.W."/>
            <person name="Crous P.W."/>
            <person name="Grigoriev I.V."/>
        </authorList>
    </citation>
    <scope>NUCLEOTIDE SEQUENCE</scope>
    <source>
        <strain evidence="26 28">CBS 781.70</strain>
    </source>
</reference>
<keyword evidence="9" id="KW-0540">Nuclease</keyword>
<evidence type="ECO:0000256" key="1">
    <source>
        <dbReference type="ARBA" id="ARBA00001663"/>
    </source>
</evidence>
<evidence type="ECO:0000256" key="6">
    <source>
        <dbReference type="ARBA" id="ARBA00012161"/>
    </source>
</evidence>
<evidence type="ECO:0000256" key="21">
    <source>
        <dbReference type="ARBA" id="ARBA00031469"/>
    </source>
</evidence>
<evidence type="ECO:0000256" key="11">
    <source>
        <dbReference type="ARBA" id="ARBA00022737"/>
    </source>
</evidence>
<evidence type="ECO:0000256" key="2">
    <source>
        <dbReference type="ARBA" id="ARBA00001946"/>
    </source>
</evidence>
<dbReference type="Pfam" id="PF13855">
    <property type="entry name" value="LRR_8"/>
    <property type="match status" value="1"/>
</dbReference>
<dbReference type="PROSITE" id="PS51450">
    <property type="entry name" value="LRR"/>
    <property type="match status" value="2"/>
</dbReference>
<keyword evidence="12" id="KW-0378">Hydrolase</keyword>
<evidence type="ECO:0000256" key="16">
    <source>
        <dbReference type="ARBA" id="ARBA00023015"/>
    </source>
</evidence>
<evidence type="ECO:0000256" key="20">
    <source>
        <dbReference type="ARBA" id="ARBA00030493"/>
    </source>
</evidence>
<feature type="compositionally biased region" description="Basic and acidic residues" evidence="24">
    <location>
        <begin position="64"/>
        <end position="79"/>
    </location>
</feature>
<evidence type="ECO:0000313" key="26">
    <source>
        <dbReference type="EMBL" id="KAF1810626.1"/>
    </source>
</evidence>
<dbReference type="SMART" id="SM00369">
    <property type="entry name" value="LRR_TYP"/>
    <property type="match status" value="3"/>
</dbReference>
<dbReference type="OrthoDB" id="428734at2759"/>
<evidence type="ECO:0000256" key="3">
    <source>
        <dbReference type="ARBA" id="ARBA00004123"/>
    </source>
</evidence>